<protein>
    <submittedName>
        <fullName evidence="3">Probable mannose-6-phosphate isomerase gmuF</fullName>
        <ecNumber evidence="3">5.3.1.8</ecNumber>
    </submittedName>
</protein>
<dbReference type="InterPro" id="IPR014710">
    <property type="entry name" value="RmlC-like_jellyroll"/>
</dbReference>
<keyword evidence="3" id="KW-0413">Isomerase</keyword>
<dbReference type="SUPFAM" id="SSF51182">
    <property type="entry name" value="RmlC-like cupins"/>
    <property type="match status" value="1"/>
</dbReference>
<dbReference type="PANTHER" id="PTHR42742">
    <property type="entry name" value="TRANSCRIPTIONAL REPRESSOR MPRA"/>
    <property type="match status" value="1"/>
</dbReference>
<dbReference type="EC" id="5.3.1.8" evidence="3"/>
<dbReference type="InterPro" id="IPR051804">
    <property type="entry name" value="Carb_Metab_Reg_Kinase/Isom"/>
</dbReference>
<evidence type="ECO:0000313" key="4">
    <source>
        <dbReference type="Proteomes" id="UP000251241"/>
    </source>
</evidence>
<dbReference type="InterPro" id="IPR011051">
    <property type="entry name" value="RmlC_Cupin_sf"/>
</dbReference>
<keyword evidence="1" id="KW-0479">Metal-binding</keyword>
<dbReference type="GO" id="GO:0004476">
    <property type="term" value="F:mannose-6-phosphate isomerase activity"/>
    <property type="evidence" value="ECO:0007669"/>
    <property type="project" value="UniProtKB-EC"/>
</dbReference>
<dbReference type="EMBL" id="UAUU01000011">
    <property type="protein sequence ID" value="SPZ94293.1"/>
    <property type="molecule type" value="Genomic_DNA"/>
</dbReference>
<dbReference type="PANTHER" id="PTHR42742:SF3">
    <property type="entry name" value="FRUCTOKINASE"/>
    <property type="match status" value="1"/>
</dbReference>
<organism evidence="3 4">
    <name type="scientific">Sphingobacterium multivorum</name>
    <dbReference type="NCBI Taxonomy" id="28454"/>
    <lineage>
        <taxon>Bacteria</taxon>
        <taxon>Pseudomonadati</taxon>
        <taxon>Bacteroidota</taxon>
        <taxon>Sphingobacteriia</taxon>
        <taxon>Sphingobacteriales</taxon>
        <taxon>Sphingobacteriaceae</taxon>
        <taxon>Sphingobacterium</taxon>
    </lineage>
</organism>
<name>A0A2X2JRC1_SPHMU</name>
<dbReference type="AlphaFoldDB" id="A0A2X2JRC1"/>
<evidence type="ECO:0000313" key="3">
    <source>
        <dbReference type="EMBL" id="SPZ94293.1"/>
    </source>
</evidence>
<dbReference type="RefSeq" id="WP_112376216.1">
    <property type="nucleotide sequence ID" value="NZ_CP069793.1"/>
</dbReference>
<sequence>MYSNTQTKPFQYEITPTFPVQGTLSNSYTDLVAHLITHNIHSVDGFVGVDWATIIPKLKQEFEKQGVTPRFIAMDSALKTESAIQELVAPYLGGDDPLFGKKAGIQLIEYFDTQKLADLQTIRANAESIQAEYTIFYGPGASLVETSSQLMFIDLPKNVLIQRMRAGEALNLGCSTQTNQKETYKRYYFVDWEILNRHKRSILSRVEILADQQSSQNLPWITGKDLHATLLAMSQNYFRVRPTFEPGVWGGQWMKEHLSGIDQHVKNYAWSFEMIVPENGILLEADGHTLEISFDQLMFQESANVLGHAQQRFDVEFPIRFNFLDTFDGGNLSIQCHPSPAYAKTEFGENFTQDESYYIVDRKEDAQVYLGFQQSIDADKFRSALEESFHTGTAMDIEQYVQKFESKKHQLYLIPHGTVHSSGVNNLVLEISATPYNYTFKMYDWVRPDLDGKPRPLNIDRAFANLNFSRKGDVVKNTLLAQPTEVALDAQATRIHLPTHEDHFYDVFRYEFDQDVAIETQGQCHIMMLVEGEAIELMTANGMKKVFHYAETFAVPAAAGSYTLRNLGNNKAKVIQSFVKESKC</sequence>
<keyword evidence="2" id="KW-0862">Zinc</keyword>
<reference evidence="3 4" key="1">
    <citation type="submission" date="2018-06" db="EMBL/GenBank/DDBJ databases">
        <authorList>
            <consortium name="Pathogen Informatics"/>
            <person name="Doyle S."/>
        </authorList>
    </citation>
    <scope>NUCLEOTIDE SEQUENCE [LARGE SCALE GENOMIC DNA]</scope>
    <source>
        <strain evidence="3 4">NCTC11343</strain>
    </source>
</reference>
<dbReference type="GeneID" id="97180040"/>
<dbReference type="GO" id="GO:0046872">
    <property type="term" value="F:metal ion binding"/>
    <property type="evidence" value="ECO:0007669"/>
    <property type="project" value="UniProtKB-KW"/>
</dbReference>
<evidence type="ECO:0000256" key="1">
    <source>
        <dbReference type="ARBA" id="ARBA00022723"/>
    </source>
</evidence>
<accession>A0A2X2JRC1</accession>
<evidence type="ECO:0000256" key="2">
    <source>
        <dbReference type="ARBA" id="ARBA00022833"/>
    </source>
</evidence>
<dbReference type="Proteomes" id="UP000251241">
    <property type="component" value="Unassembled WGS sequence"/>
</dbReference>
<dbReference type="Gene3D" id="2.60.120.10">
    <property type="entry name" value="Jelly Rolls"/>
    <property type="match status" value="1"/>
</dbReference>
<proteinExistence type="predicted"/>
<dbReference type="CDD" id="cd07010">
    <property type="entry name" value="cupin_PMI_type_I_N_bac"/>
    <property type="match status" value="1"/>
</dbReference>
<gene>
    <name evidence="3" type="primary">gmuF</name>
    <name evidence="3" type="ORF">NCTC11343_05205</name>
</gene>